<dbReference type="Proteomes" id="UP001174909">
    <property type="component" value="Unassembled WGS sequence"/>
</dbReference>
<name>A0AA35TGE4_GEOBA</name>
<organism evidence="2 3">
    <name type="scientific">Geodia barretti</name>
    <name type="common">Barrett's horny sponge</name>
    <dbReference type="NCBI Taxonomy" id="519541"/>
    <lineage>
        <taxon>Eukaryota</taxon>
        <taxon>Metazoa</taxon>
        <taxon>Porifera</taxon>
        <taxon>Demospongiae</taxon>
        <taxon>Heteroscleromorpha</taxon>
        <taxon>Tetractinellida</taxon>
        <taxon>Astrophorina</taxon>
        <taxon>Geodiidae</taxon>
        <taxon>Geodia</taxon>
    </lineage>
</organism>
<proteinExistence type="predicted"/>
<sequence>MTTGGYEEDCGDLVFVWKLAQCFRRDTSSILARARLSTKVDLLLLPLLSCLRQLGPKQDKKKLEKELSSIIKREKKGKSTKKETKKKTTKKTKKARVQKEAEWMFVSSDGYYFAYLECVPEQGLVV</sequence>
<gene>
    <name evidence="2" type="ORF">GBAR_LOCUS26039</name>
</gene>
<keyword evidence="3" id="KW-1185">Reference proteome</keyword>
<dbReference type="EMBL" id="CASHTH010003610">
    <property type="protein sequence ID" value="CAI8047133.1"/>
    <property type="molecule type" value="Genomic_DNA"/>
</dbReference>
<reference evidence="2" key="1">
    <citation type="submission" date="2023-03" db="EMBL/GenBank/DDBJ databases">
        <authorList>
            <person name="Steffen K."/>
            <person name="Cardenas P."/>
        </authorList>
    </citation>
    <scope>NUCLEOTIDE SEQUENCE</scope>
</reference>
<evidence type="ECO:0000313" key="2">
    <source>
        <dbReference type="EMBL" id="CAI8047133.1"/>
    </source>
</evidence>
<evidence type="ECO:0000256" key="1">
    <source>
        <dbReference type="SAM" id="MobiDB-lite"/>
    </source>
</evidence>
<accession>A0AA35TGE4</accession>
<dbReference type="AlphaFoldDB" id="A0AA35TGE4"/>
<feature type="region of interest" description="Disordered" evidence="1">
    <location>
        <begin position="73"/>
        <end position="94"/>
    </location>
</feature>
<protein>
    <submittedName>
        <fullName evidence="2">Uncharacterized protein</fullName>
    </submittedName>
</protein>
<evidence type="ECO:0000313" key="3">
    <source>
        <dbReference type="Proteomes" id="UP001174909"/>
    </source>
</evidence>
<comment type="caution">
    <text evidence="2">The sequence shown here is derived from an EMBL/GenBank/DDBJ whole genome shotgun (WGS) entry which is preliminary data.</text>
</comment>